<reference evidence="1" key="1">
    <citation type="submission" date="2019-04" db="EMBL/GenBank/DDBJ databases">
        <title>Microbes associate with the intestines of laboratory mice.</title>
        <authorList>
            <person name="Navarre W."/>
            <person name="Wong E."/>
            <person name="Huang K."/>
            <person name="Tropini C."/>
            <person name="Ng K."/>
            <person name="Yu B."/>
        </authorList>
    </citation>
    <scope>NUCLEOTIDE SEQUENCE</scope>
    <source>
        <strain evidence="1">NM01_1-7b</strain>
    </source>
</reference>
<dbReference type="Proteomes" id="UP000304953">
    <property type="component" value="Unassembled WGS sequence"/>
</dbReference>
<sequence>MEIKLAISRSGHDKDSIYVIVKEEANMVYLADGNLKPLEKPKKKNRKHIQIIKKLPKEITQVFTQENFRNEEIKRAIKLYRKSIMDTRQV</sequence>
<evidence type="ECO:0000313" key="1">
    <source>
        <dbReference type="EMBL" id="TGY96303.1"/>
    </source>
</evidence>
<dbReference type="EMBL" id="SRYA01000018">
    <property type="protein sequence ID" value="TGY96303.1"/>
    <property type="molecule type" value="Genomic_DNA"/>
</dbReference>
<proteinExistence type="predicted"/>
<comment type="caution">
    <text evidence="1">The sequence shown here is derived from an EMBL/GenBank/DDBJ whole genome shotgun (WGS) entry which is preliminary data.</text>
</comment>
<name>A0AC61RX56_9FIRM</name>
<accession>A0AC61RX56</accession>
<evidence type="ECO:0000313" key="2">
    <source>
        <dbReference type="Proteomes" id="UP000304953"/>
    </source>
</evidence>
<protein>
    <submittedName>
        <fullName evidence="1">Uncharacterized protein</fullName>
    </submittedName>
</protein>
<gene>
    <name evidence="1" type="ORF">E5329_10675</name>
</gene>
<organism evidence="1 2">
    <name type="scientific">Petralouisia muris</name>
    <dbReference type="NCBI Taxonomy" id="3032872"/>
    <lineage>
        <taxon>Bacteria</taxon>
        <taxon>Bacillati</taxon>
        <taxon>Bacillota</taxon>
        <taxon>Clostridia</taxon>
        <taxon>Lachnospirales</taxon>
        <taxon>Lachnospiraceae</taxon>
        <taxon>Petralouisia</taxon>
    </lineage>
</organism>
<keyword evidence="2" id="KW-1185">Reference proteome</keyword>